<reference evidence="1" key="1">
    <citation type="submission" date="2021-09" db="EMBL/GenBank/DDBJ databases">
        <authorList>
            <consortium name="Pathogen Informatics"/>
        </authorList>
    </citation>
    <scope>NUCLEOTIDE SEQUENCE</scope>
</reference>
<organism evidence="1 2">
    <name type="scientific">Cercopithifilaria johnstoni</name>
    <dbReference type="NCBI Taxonomy" id="2874296"/>
    <lineage>
        <taxon>Eukaryota</taxon>
        <taxon>Metazoa</taxon>
        <taxon>Ecdysozoa</taxon>
        <taxon>Nematoda</taxon>
        <taxon>Chromadorea</taxon>
        <taxon>Rhabditida</taxon>
        <taxon>Spirurina</taxon>
        <taxon>Spiruromorpha</taxon>
        <taxon>Filarioidea</taxon>
        <taxon>Onchocercidae</taxon>
        <taxon>Cercopithifilaria</taxon>
    </lineage>
</organism>
<protein>
    <submittedName>
        <fullName evidence="1">Uncharacterized protein</fullName>
    </submittedName>
</protein>
<sequence length="77" mass="8902">MWDEIAKSTFLDDVLNYTGTSPYCLAPAITVDLPLFEDRWTIPHTNGQSDTYIQPYTYTNFALGITTNYSYRLLRIN</sequence>
<name>A0A8J2M2C6_9BILA</name>
<accession>A0A8J2M2C6</accession>
<gene>
    <name evidence="1" type="ORF">CJOHNSTONI_LOCUS8039</name>
</gene>
<evidence type="ECO:0000313" key="2">
    <source>
        <dbReference type="Proteomes" id="UP000746747"/>
    </source>
</evidence>
<dbReference type="Proteomes" id="UP000746747">
    <property type="component" value="Unassembled WGS sequence"/>
</dbReference>
<evidence type="ECO:0000313" key="1">
    <source>
        <dbReference type="EMBL" id="CAG9538321.1"/>
    </source>
</evidence>
<comment type="caution">
    <text evidence="1">The sequence shown here is derived from an EMBL/GenBank/DDBJ whole genome shotgun (WGS) entry which is preliminary data.</text>
</comment>
<proteinExistence type="predicted"/>
<dbReference type="AlphaFoldDB" id="A0A8J2M2C6"/>
<keyword evidence="2" id="KW-1185">Reference proteome</keyword>
<dbReference type="EMBL" id="CAKAEH010001648">
    <property type="protein sequence ID" value="CAG9538321.1"/>
    <property type="molecule type" value="Genomic_DNA"/>
</dbReference>